<feature type="transmembrane region" description="Helical" evidence="1">
    <location>
        <begin position="6"/>
        <end position="25"/>
    </location>
</feature>
<keyword evidence="3" id="KW-1185">Reference proteome</keyword>
<keyword evidence="1" id="KW-0812">Transmembrane</keyword>
<feature type="transmembrane region" description="Helical" evidence="1">
    <location>
        <begin position="32"/>
        <end position="53"/>
    </location>
</feature>
<organism evidence="2 3">
    <name type="scientific">Formimonas warabiya</name>
    <dbReference type="NCBI Taxonomy" id="1761012"/>
    <lineage>
        <taxon>Bacteria</taxon>
        <taxon>Bacillati</taxon>
        <taxon>Bacillota</taxon>
        <taxon>Clostridia</taxon>
        <taxon>Eubacteriales</taxon>
        <taxon>Peptococcaceae</taxon>
        <taxon>Candidatus Formimonas</taxon>
    </lineage>
</organism>
<evidence type="ECO:0000313" key="3">
    <source>
        <dbReference type="Proteomes" id="UP000323521"/>
    </source>
</evidence>
<dbReference type="KEGG" id="fwa:DCMF_17540"/>
<keyword evidence="1" id="KW-1133">Transmembrane helix</keyword>
<feature type="transmembrane region" description="Helical" evidence="1">
    <location>
        <begin position="103"/>
        <end position="123"/>
    </location>
</feature>
<name>A0A3G1KVS6_FORW1</name>
<reference evidence="2 3" key="1">
    <citation type="submission" date="2016-10" db="EMBL/GenBank/DDBJ databases">
        <title>Complete Genome Sequence of Peptococcaceae strain DCMF.</title>
        <authorList>
            <person name="Edwards R.J."/>
            <person name="Holland S.I."/>
            <person name="Deshpande N.P."/>
            <person name="Wong Y.K."/>
            <person name="Ertan H."/>
            <person name="Manefield M."/>
            <person name="Russell T.L."/>
            <person name="Lee M.J."/>
        </authorList>
    </citation>
    <scope>NUCLEOTIDE SEQUENCE [LARGE SCALE GENOMIC DNA]</scope>
    <source>
        <strain evidence="2 3">DCMF</strain>
    </source>
</reference>
<dbReference type="AlphaFoldDB" id="A0A3G1KVS6"/>
<dbReference type="EMBL" id="CP017634">
    <property type="protein sequence ID" value="ATW26325.1"/>
    <property type="molecule type" value="Genomic_DNA"/>
</dbReference>
<gene>
    <name evidence="2" type="ORF">DCMF_17540</name>
</gene>
<evidence type="ECO:0000313" key="2">
    <source>
        <dbReference type="EMBL" id="ATW26325.1"/>
    </source>
</evidence>
<sequence>MEKKYLHILIHVLLLILFFHMIMIISPIVKKLFYINIIWTMIYPFLLGLYLSYPNILDLFNRKEKLIVNIPNLGLAAFSLLIVLFTILYFLTDAPAIVFIFGLIRRCIGDNVTYFSLLLGYFLPKAFYPAQRSEEK</sequence>
<proteinExistence type="predicted"/>
<protein>
    <submittedName>
        <fullName evidence="2">Uncharacterized protein</fullName>
    </submittedName>
</protein>
<dbReference type="RefSeq" id="WP_148135624.1">
    <property type="nucleotide sequence ID" value="NZ_CP017634.1"/>
</dbReference>
<feature type="transmembrane region" description="Helical" evidence="1">
    <location>
        <begin position="73"/>
        <end position="91"/>
    </location>
</feature>
<keyword evidence="1" id="KW-0472">Membrane</keyword>
<accession>A0A3G1KVS6</accession>
<evidence type="ECO:0000256" key="1">
    <source>
        <dbReference type="SAM" id="Phobius"/>
    </source>
</evidence>
<dbReference type="Proteomes" id="UP000323521">
    <property type="component" value="Chromosome"/>
</dbReference>